<dbReference type="InterPro" id="IPR004158">
    <property type="entry name" value="DUF247_pln"/>
</dbReference>
<dbReference type="PANTHER" id="PTHR31170:SF23">
    <property type="match status" value="1"/>
</dbReference>
<dbReference type="AlphaFoldDB" id="A0ABD1NGT3"/>
<evidence type="ECO:0000313" key="3">
    <source>
        <dbReference type="EMBL" id="KAL2346773.1"/>
    </source>
</evidence>
<dbReference type="Proteomes" id="UP001603857">
    <property type="component" value="Unassembled WGS sequence"/>
</dbReference>
<name>A0ABD1NGT3_9FABA</name>
<evidence type="ECO:0000256" key="2">
    <source>
        <dbReference type="SAM" id="Phobius"/>
    </source>
</evidence>
<gene>
    <name evidence="3" type="ORF">Fmac_000773</name>
</gene>
<evidence type="ECO:0000256" key="1">
    <source>
        <dbReference type="SAM" id="MobiDB-lite"/>
    </source>
</evidence>
<keyword evidence="2" id="KW-0812">Transmembrane</keyword>
<protein>
    <submittedName>
        <fullName evidence="3">Uncharacterized protein</fullName>
    </submittedName>
</protein>
<keyword evidence="4" id="KW-1185">Reference proteome</keyword>
<sequence>MRSDSEQRSRLKKELEDGTEEQEKRKRNERVEILLIITMVNPEHVIAIDAMLKGAEATRTDECCIYRVPFTIRRHKDDAYTPMVVSIGPFHHNTLPRLHNMEIHKLYYCKAFLQRTQATSDTWIRYIESVEPKFRRCYSETLPFSTEQLMKIIFVDSGFILELFYRYYDRKWSSYDVCLLTPEMGMAIREDMLLLENQLPFFVLEDIFNMSTSAHAHNSNIPSFIQLTFNYFNCYNTYELSYNNISIRHFTDLLRTFHPPPSMIDVDEPETQLHSATELPACSWKGAKERFCTFQCINRVLGRVKHELRRMKLKTKHVLSCHSENGSEPDTEAHLPSATELSEAGVKFEVNNNENMCLLDLKFKKPILKIPQLTVEDSTEMLFRNMVALEQCHYHKESYITAYVEIMDFLINTSRDVDFLVRKGILINWLGDAESAANLFNGLAKNILSSNVSGYQPLYRDLNAFHKNRWNNLKSTLRRDYCKTPWQTAATFAAILLLILTLVQTVCSILQVKSQSNVSG</sequence>
<reference evidence="3 4" key="1">
    <citation type="submission" date="2024-08" db="EMBL/GenBank/DDBJ databases">
        <title>Insights into the chromosomal genome structure of Flemingia macrophylla.</title>
        <authorList>
            <person name="Ding Y."/>
            <person name="Zhao Y."/>
            <person name="Bi W."/>
            <person name="Wu M."/>
            <person name="Zhao G."/>
            <person name="Gong Y."/>
            <person name="Li W."/>
            <person name="Zhang P."/>
        </authorList>
    </citation>
    <scope>NUCLEOTIDE SEQUENCE [LARGE SCALE GENOMIC DNA]</scope>
    <source>
        <strain evidence="3">DYQJB</strain>
        <tissue evidence="3">Leaf</tissue>
    </source>
</reference>
<comment type="caution">
    <text evidence="3">The sequence shown here is derived from an EMBL/GenBank/DDBJ whole genome shotgun (WGS) entry which is preliminary data.</text>
</comment>
<proteinExistence type="predicted"/>
<dbReference type="EMBL" id="JBGMDY010000001">
    <property type="protein sequence ID" value="KAL2346773.1"/>
    <property type="molecule type" value="Genomic_DNA"/>
</dbReference>
<dbReference type="Pfam" id="PF03140">
    <property type="entry name" value="DUF247"/>
    <property type="match status" value="1"/>
</dbReference>
<keyword evidence="2" id="KW-0472">Membrane</keyword>
<keyword evidence="2" id="KW-1133">Transmembrane helix</keyword>
<organism evidence="3 4">
    <name type="scientific">Flemingia macrophylla</name>
    <dbReference type="NCBI Taxonomy" id="520843"/>
    <lineage>
        <taxon>Eukaryota</taxon>
        <taxon>Viridiplantae</taxon>
        <taxon>Streptophyta</taxon>
        <taxon>Embryophyta</taxon>
        <taxon>Tracheophyta</taxon>
        <taxon>Spermatophyta</taxon>
        <taxon>Magnoliopsida</taxon>
        <taxon>eudicotyledons</taxon>
        <taxon>Gunneridae</taxon>
        <taxon>Pentapetalae</taxon>
        <taxon>rosids</taxon>
        <taxon>fabids</taxon>
        <taxon>Fabales</taxon>
        <taxon>Fabaceae</taxon>
        <taxon>Papilionoideae</taxon>
        <taxon>50 kb inversion clade</taxon>
        <taxon>NPAAA clade</taxon>
        <taxon>indigoferoid/millettioid clade</taxon>
        <taxon>Phaseoleae</taxon>
        <taxon>Flemingia</taxon>
    </lineage>
</organism>
<feature type="region of interest" description="Disordered" evidence="1">
    <location>
        <begin position="1"/>
        <end position="24"/>
    </location>
</feature>
<accession>A0ABD1NGT3</accession>
<evidence type="ECO:0000313" key="4">
    <source>
        <dbReference type="Proteomes" id="UP001603857"/>
    </source>
</evidence>
<dbReference type="PANTHER" id="PTHR31170">
    <property type="entry name" value="BNAC04G53230D PROTEIN"/>
    <property type="match status" value="1"/>
</dbReference>
<feature type="transmembrane region" description="Helical" evidence="2">
    <location>
        <begin position="489"/>
        <end position="510"/>
    </location>
</feature>